<dbReference type="InterPro" id="IPR029111">
    <property type="entry name" value="Ntox30"/>
</dbReference>
<evidence type="ECO:0000259" key="3">
    <source>
        <dbReference type="Pfam" id="PF25023"/>
    </source>
</evidence>
<protein>
    <submittedName>
        <fullName evidence="4">Polymorphic toxin type 30 domain-containing protein</fullName>
    </submittedName>
</protein>
<dbReference type="Pfam" id="PF15532">
    <property type="entry name" value="Ntox30"/>
    <property type="match status" value="1"/>
</dbReference>
<gene>
    <name evidence="4" type="ORF">ACFSCX_22365</name>
</gene>
<accession>A0ABW4LWI2</accession>
<keyword evidence="5" id="KW-1185">Reference proteome</keyword>
<keyword evidence="1" id="KW-0677">Repeat</keyword>
<name>A0ABW4LWI2_9BACI</name>
<comment type="caution">
    <text evidence="4">The sequence shown here is derived from an EMBL/GenBank/DDBJ whole genome shotgun (WGS) entry which is preliminary data.</text>
</comment>
<proteinExistence type="predicted"/>
<dbReference type="PANTHER" id="PTHR32305:SF15">
    <property type="entry name" value="PROTEIN RHSA-RELATED"/>
    <property type="match status" value="1"/>
</dbReference>
<dbReference type="EMBL" id="JBHUEM010000054">
    <property type="protein sequence ID" value="MFD1739229.1"/>
    <property type="molecule type" value="Genomic_DNA"/>
</dbReference>
<dbReference type="RefSeq" id="WP_377930461.1">
    <property type="nucleotide sequence ID" value="NZ_JBHUEM010000054.1"/>
</dbReference>
<dbReference type="Gene3D" id="2.180.10.10">
    <property type="entry name" value="RHS repeat-associated core"/>
    <property type="match status" value="1"/>
</dbReference>
<evidence type="ECO:0000256" key="1">
    <source>
        <dbReference type="ARBA" id="ARBA00022737"/>
    </source>
</evidence>
<dbReference type="InterPro" id="IPR056823">
    <property type="entry name" value="TEN-like_YD-shell"/>
</dbReference>
<dbReference type="InterPro" id="IPR022385">
    <property type="entry name" value="Rhs_assc_core"/>
</dbReference>
<evidence type="ECO:0000259" key="2">
    <source>
        <dbReference type="Pfam" id="PF15532"/>
    </source>
</evidence>
<dbReference type="Proteomes" id="UP001597214">
    <property type="component" value="Unassembled WGS sequence"/>
</dbReference>
<feature type="domain" description="Bacterial toxin 30" evidence="2">
    <location>
        <begin position="597"/>
        <end position="695"/>
    </location>
</feature>
<reference evidence="5" key="1">
    <citation type="journal article" date="2019" name="Int. J. Syst. Evol. Microbiol.">
        <title>The Global Catalogue of Microorganisms (GCM) 10K type strain sequencing project: providing services to taxonomists for standard genome sequencing and annotation.</title>
        <authorList>
            <consortium name="The Broad Institute Genomics Platform"/>
            <consortium name="The Broad Institute Genome Sequencing Center for Infectious Disease"/>
            <person name="Wu L."/>
            <person name="Ma J."/>
        </authorList>
    </citation>
    <scope>NUCLEOTIDE SEQUENCE [LARGE SCALE GENOMIC DNA]</scope>
    <source>
        <strain evidence="5">CCUG 49339</strain>
    </source>
</reference>
<dbReference type="NCBIfam" id="TIGR03696">
    <property type="entry name" value="Rhs_assc_core"/>
    <property type="match status" value="1"/>
</dbReference>
<dbReference type="Pfam" id="PF25023">
    <property type="entry name" value="TEN_YD-shell"/>
    <property type="match status" value="1"/>
</dbReference>
<sequence>MQYSKLGNQGKLIPLSIESTEYNNLGEVIAVKEYTDVTNQANTVRETKLYHDDNGNIETINDPVGNEISFQYDSLNQLGSVLHGTFLKWSYDYDEAGNLSSVTKEGSKVTSYQMDPDLNLVNKVTYPSGLTSNFAYNPSGTLTNIKHSVFNNAIIFDTYDSGLPKTVTGINKEKSIVYYDEALNISKMITFDGNQEYHTYLHYNDLNQLERRFVQKKNGEIIADESFVYDKHGNRIKNTFQDGSVIDYVYDLADRIEKVTYNYINEPTSIQEFKYDEMGNITSILSNGVTKTFKYNSVNELINDSGVSVHDNNGNLESNGSLSFKYNVENNLMSIENSTGATLGTYDYNHEGLRTTKTVDGKTENYYYVGGYLAFITDTTNKLIYSFTRDAFGSLLTMTDHTGIAPVNYFYQKNYRGDILGIRDTSGKEVVSYRYDAYGNIVKSTGSKTLGNGKLLKDENPFRYASYFYDKESGLYYLNARYFDPSLGRFITRDVIPAVNLYAYSGNNPVNFVDPSGYAQEDPGSGVYGGSISELGNDINNKNAEFYDTGGVIWSDSLFEGTPVELLEYAVNPVKKVGTKVVSAIVIKGTGNSAADDIISNIPSNAKKRNLTPTDNIKEGVEYKWNDGATWRVRMHSEDLSAPIGSNANMGWTMRVQRGKWFMDSQGNWHKNNLLNKNSPFFNETIANQTHISIKRH</sequence>
<evidence type="ECO:0000313" key="5">
    <source>
        <dbReference type="Proteomes" id="UP001597214"/>
    </source>
</evidence>
<dbReference type="InterPro" id="IPR050708">
    <property type="entry name" value="T6SS_VgrG/RHS"/>
</dbReference>
<feature type="domain" description="Teneurin-like YD-shell" evidence="3">
    <location>
        <begin position="246"/>
        <end position="510"/>
    </location>
</feature>
<dbReference type="PANTHER" id="PTHR32305">
    <property type="match status" value="1"/>
</dbReference>
<organism evidence="4 5">
    <name type="scientific">Bacillus salitolerans</name>
    <dbReference type="NCBI Taxonomy" id="1437434"/>
    <lineage>
        <taxon>Bacteria</taxon>
        <taxon>Bacillati</taxon>
        <taxon>Bacillota</taxon>
        <taxon>Bacilli</taxon>
        <taxon>Bacillales</taxon>
        <taxon>Bacillaceae</taxon>
        <taxon>Bacillus</taxon>
    </lineage>
</organism>
<evidence type="ECO:0000313" key="4">
    <source>
        <dbReference type="EMBL" id="MFD1739229.1"/>
    </source>
</evidence>